<keyword evidence="1" id="KW-0472">Membrane</keyword>
<keyword evidence="1" id="KW-1133">Transmembrane helix</keyword>
<proteinExistence type="predicted"/>
<name>A0A1E3WE13_9HYPH</name>
<dbReference type="EMBL" id="LPWD01000023">
    <property type="protein sequence ID" value="ODS04044.1"/>
    <property type="molecule type" value="Genomic_DNA"/>
</dbReference>
<dbReference type="Proteomes" id="UP000095042">
    <property type="component" value="Unassembled WGS sequence"/>
</dbReference>
<gene>
    <name evidence="2" type="ORF">AUC71_06235</name>
</gene>
<reference evidence="2 3" key="1">
    <citation type="journal article" date="2016" name="Environ. Microbiol.">
        <title>New Methyloceanibacter diversity from North Sea sediments includes methanotroph containing solely the soluble methane monooxygenase.</title>
        <authorList>
            <person name="Vekeman B."/>
            <person name="Kerckhof F.M."/>
            <person name="Cremers G."/>
            <person name="de Vos P."/>
            <person name="Vandamme P."/>
            <person name="Boon N."/>
            <person name="Op den Camp H.J."/>
            <person name="Heylen K."/>
        </authorList>
    </citation>
    <scope>NUCLEOTIDE SEQUENCE [LARGE SCALE GENOMIC DNA]</scope>
    <source>
        <strain evidence="2 3">R-67177</strain>
    </source>
</reference>
<accession>A0A1E3WE13</accession>
<keyword evidence="1" id="KW-0812">Transmembrane</keyword>
<dbReference type="AlphaFoldDB" id="A0A1E3WE13"/>
<organism evidence="2 3">
    <name type="scientific">Methyloceanibacter marginalis</name>
    <dbReference type="NCBI Taxonomy" id="1774971"/>
    <lineage>
        <taxon>Bacteria</taxon>
        <taxon>Pseudomonadati</taxon>
        <taxon>Pseudomonadota</taxon>
        <taxon>Alphaproteobacteria</taxon>
        <taxon>Hyphomicrobiales</taxon>
        <taxon>Hyphomicrobiaceae</taxon>
        <taxon>Methyloceanibacter</taxon>
    </lineage>
</organism>
<protein>
    <submittedName>
        <fullName evidence="2">Uncharacterized protein</fullName>
    </submittedName>
</protein>
<keyword evidence="3" id="KW-1185">Reference proteome</keyword>
<evidence type="ECO:0000256" key="1">
    <source>
        <dbReference type="SAM" id="Phobius"/>
    </source>
</evidence>
<comment type="caution">
    <text evidence="2">The sequence shown here is derived from an EMBL/GenBank/DDBJ whole genome shotgun (WGS) entry which is preliminary data.</text>
</comment>
<feature type="transmembrane region" description="Helical" evidence="1">
    <location>
        <begin position="6"/>
        <end position="25"/>
    </location>
</feature>
<evidence type="ECO:0000313" key="3">
    <source>
        <dbReference type="Proteomes" id="UP000095042"/>
    </source>
</evidence>
<dbReference type="RefSeq" id="WP_069622751.1">
    <property type="nucleotide sequence ID" value="NZ_LPWD01000023.1"/>
</dbReference>
<evidence type="ECO:0000313" key="2">
    <source>
        <dbReference type="EMBL" id="ODS04044.1"/>
    </source>
</evidence>
<sequence>MFVLDIIILVLLIIVMFYSPTYRGVNRANQVLDSKLDKLLSRSDASAGTEQLAEALGEIRAI</sequence>